<protein>
    <recommendedName>
        <fullName evidence="2">histidine kinase</fullName>
        <ecNumber evidence="2">2.7.13.3</ecNumber>
    </recommendedName>
</protein>
<gene>
    <name evidence="9" type="ORF">DB31_9006</name>
</gene>
<dbReference type="AlphaFoldDB" id="A0A085WGH9"/>
<dbReference type="SMART" id="SM00387">
    <property type="entry name" value="HATPase_c"/>
    <property type="match status" value="1"/>
</dbReference>
<evidence type="ECO:0000256" key="3">
    <source>
        <dbReference type="ARBA" id="ARBA00022553"/>
    </source>
</evidence>
<dbReference type="PANTHER" id="PTHR43065">
    <property type="entry name" value="SENSOR HISTIDINE KINASE"/>
    <property type="match status" value="1"/>
</dbReference>
<comment type="caution">
    <text evidence="9">The sequence shown here is derived from an EMBL/GenBank/DDBJ whole genome shotgun (WGS) entry which is preliminary data.</text>
</comment>
<dbReference type="Pfam" id="PF02518">
    <property type="entry name" value="HATPase_c"/>
    <property type="match status" value="1"/>
</dbReference>
<evidence type="ECO:0000256" key="1">
    <source>
        <dbReference type="ARBA" id="ARBA00000085"/>
    </source>
</evidence>
<dbReference type="Proteomes" id="UP000028725">
    <property type="component" value="Unassembled WGS sequence"/>
</dbReference>
<dbReference type="SUPFAM" id="SSF47384">
    <property type="entry name" value="Homodimeric domain of signal transducing histidine kinase"/>
    <property type="match status" value="1"/>
</dbReference>
<dbReference type="CDD" id="cd00082">
    <property type="entry name" value="HisKA"/>
    <property type="match status" value="1"/>
</dbReference>
<dbReference type="SMART" id="SM00448">
    <property type="entry name" value="REC"/>
    <property type="match status" value="1"/>
</dbReference>
<dbReference type="InterPro" id="IPR001789">
    <property type="entry name" value="Sig_transdc_resp-reg_receiver"/>
</dbReference>
<dbReference type="InterPro" id="IPR011006">
    <property type="entry name" value="CheY-like_superfamily"/>
</dbReference>
<dbReference type="Pfam" id="PF00512">
    <property type="entry name" value="HisKA"/>
    <property type="match status" value="1"/>
</dbReference>
<evidence type="ECO:0000256" key="5">
    <source>
        <dbReference type="SAM" id="Coils"/>
    </source>
</evidence>
<feature type="region of interest" description="Disordered" evidence="6">
    <location>
        <begin position="1"/>
        <end position="21"/>
    </location>
</feature>
<dbReference type="CDD" id="cd00130">
    <property type="entry name" value="PAS"/>
    <property type="match status" value="1"/>
</dbReference>
<evidence type="ECO:0000259" key="7">
    <source>
        <dbReference type="PROSITE" id="PS50109"/>
    </source>
</evidence>
<name>A0A085WGH9_9BACT</name>
<dbReference type="InterPro" id="IPR000014">
    <property type="entry name" value="PAS"/>
</dbReference>
<dbReference type="SMART" id="SM00388">
    <property type="entry name" value="HisKA"/>
    <property type="match status" value="1"/>
</dbReference>
<dbReference type="PANTHER" id="PTHR43065:SF50">
    <property type="entry name" value="HISTIDINE KINASE"/>
    <property type="match status" value="1"/>
</dbReference>
<feature type="modified residue" description="4-aspartylphosphate" evidence="4">
    <location>
        <position position="498"/>
    </location>
</feature>
<sequence length="568" mass="62715">MGNQRSMSRAEVEQAVHSLECNPTAPDELKHLLRELQRHQLELELQNRELQEAHQALEESRNRYMELYDFAPMACVSLNERACIQDLNLTGAALLRQDRTFLQGLPFTPFVDPQDVSRFLLHVRQCIAGETLSTELRLRVARSQFEVRLYSAPLQDGRPHERMCRTAIIDITELRQVQLRLSLAERLATVGTIAAGIAHEINNPLAFLMGNLTLATLTLQSQAPEAEVSRPPGALEGRPPAERALKALAEAQTGAERIRDIVKDLGAFARPTASRKGRVDVQQVLELSVKMAMAEIRHRATLVRDYAKAPEITADSAQLGQVFLNLLVNAAQAIPEGAASLHEIRLRVRTEEDTVLVQVEDTGEGISAQILDRVFDTFFTTKAPSHSMGLGLAISHSLVSQMGGTLTVESKLGRGSTFSVRFPAAAPPPALTRERASHPAPPSALQGGRILIVDDEPKFGETLQMLLSLSHEAVYTSSAREALLWIQEGHHYDAILCDLMMAEVTGRQFYEELCQLAPEMARRVIFMTGGAYTPASQEFVSGMTRPLLIKPFKADALDQALRPLLPSV</sequence>
<dbReference type="EMBL" id="JMCB01000009">
    <property type="protein sequence ID" value="KFE66792.1"/>
    <property type="molecule type" value="Genomic_DNA"/>
</dbReference>
<dbReference type="PRINTS" id="PR00344">
    <property type="entry name" value="BCTRLSENSOR"/>
</dbReference>
<dbReference type="Gene3D" id="3.30.450.20">
    <property type="entry name" value="PAS domain"/>
    <property type="match status" value="1"/>
</dbReference>
<keyword evidence="10" id="KW-1185">Reference proteome</keyword>
<dbReference type="Gene3D" id="1.10.287.130">
    <property type="match status" value="1"/>
</dbReference>
<feature type="domain" description="Response regulatory" evidence="8">
    <location>
        <begin position="449"/>
        <end position="565"/>
    </location>
</feature>
<organism evidence="9 10">
    <name type="scientific">Hyalangium minutum</name>
    <dbReference type="NCBI Taxonomy" id="394096"/>
    <lineage>
        <taxon>Bacteria</taxon>
        <taxon>Pseudomonadati</taxon>
        <taxon>Myxococcota</taxon>
        <taxon>Myxococcia</taxon>
        <taxon>Myxococcales</taxon>
        <taxon>Cystobacterineae</taxon>
        <taxon>Archangiaceae</taxon>
        <taxon>Hyalangium</taxon>
    </lineage>
</organism>
<evidence type="ECO:0000313" key="10">
    <source>
        <dbReference type="Proteomes" id="UP000028725"/>
    </source>
</evidence>
<dbReference type="InterPro" id="IPR003661">
    <property type="entry name" value="HisK_dim/P_dom"/>
</dbReference>
<keyword evidence="5" id="KW-0175">Coiled coil</keyword>
<dbReference type="OrthoDB" id="5487456at2"/>
<dbReference type="Pfam" id="PF00072">
    <property type="entry name" value="Response_reg"/>
    <property type="match status" value="1"/>
</dbReference>
<dbReference type="PROSITE" id="PS50110">
    <property type="entry name" value="RESPONSE_REGULATORY"/>
    <property type="match status" value="1"/>
</dbReference>
<evidence type="ECO:0000256" key="2">
    <source>
        <dbReference type="ARBA" id="ARBA00012438"/>
    </source>
</evidence>
<dbReference type="Gene3D" id="3.40.50.2300">
    <property type="match status" value="1"/>
</dbReference>
<reference evidence="9 10" key="1">
    <citation type="submission" date="2014-04" db="EMBL/GenBank/DDBJ databases">
        <title>Genome assembly of Hyalangium minutum DSM 14724.</title>
        <authorList>
            <person name="Sharma G."/>
            <person name="Subramanian S."/>
        </authorList>
    </citation>
    <scope>NUCLEOTIDE SEQUENCE [LARGE SCALE GENOMIC DNA]</scope>
    <source>
        <strain evidence="9 10">DSM 14724</strain>
    </source>
</reference>
<feature type="domain" description="Histidine kinase" evidence="7">
    <location>
        <begin position="196"/>
        <end position="426"/>
    </location>
</feature>
<evidence type="ECO:0000256" key="4">
    <source>
        <dbReference type="PROSITE-ProRule" id="PRU00169"/>
    </source>
</evidence>
<dbReference type="GO" id="GO:0000155">
    <property type="term" value="F:phosphorelay sensor kinase activity"/>
    <property type="evidence" value="ECO:0007669"/>
    <property type="project" value="InterPro"/>
</dbReference>
<dbReference type="PROSITE" id="PS50109">
    <property type="entry name" value="HIS_KIN"/>
    <property type="match status" value="1"/>
</dbReference>
<dbReference type="InterPro" id="IPR005467">
    <property type="entry name" value="His_kinase_dom"/>
</dbReference>
<dbReference type="InterPro" id="IPR036890">
    <property type="entry name" value="HATPase_C_sf"/>
</dbReference>
<dbReference type="CDD" id="cd00156">
    <property type="entry name" value="REC"/>
    <property type="match status" value="1"/>
</dbReference>
<keyword evidence="3 4" id="KW-0597">Phosphoprotein</keyword>
<evidence type="ECO:0000256" key="6">
    <source>
        <dbReference type="SAM" id="MobiDB-lite"/>
    </source>
</evidence>
<evidence type="ECO:0000313" key="9">
    <source>
        <dbReference type="EMBL" id="KFE66792.1"/>
    </source>
</evidence>
<dbReference type="InterPro" id="IPR035965">
    <property type="entry name" value="PAS-like_dom_sf"/>
</dbReference>
<feature type="coiled-coil region" evidence="5">
    <location>
        <begin position="29"/>
        <end position="67"/>
    </location>
</feature>
<dbReference type="EC" id="2.7.13.3" evidence="2"/>
<proteinExistence type="predicted"/>
<dbReference type="STRING" id="394096.DB31_9006"/>
<dbReference type="SUPFAM" id="SSF55874">
    <property type="entry name" value="ATPase domain of HSP90 chaperone/DNA topoisomerase II/histidine kinase"/>
    <property type="match status" value="1"/>
</dbReference>
<dbReference type="InterPro" id="IPR003594">
    <property type="entry name" value="HATPase_dom"/>
</dbReference>
<accession>A0A085WGH9</accession>
<dbReference type="InterPro" id="IPR004358">
    <property type="entry name" value="Sig_transdc_His_kin-like_C"/>
</dbReference>
<dbReference type="SUPFAM" id="SSF52172">
    <property type="entry name" value="CheY-like"/>
    <property type="match status" value="1"/>
</dbReference>
<dbReference type="Gene3D" id="3.30.565.10">
    <property type="entry name" value="Histidine kinase-like ATPase, C-terminal domain"/>
    <property type="match status" value="1"/>
</dbReference>
<dbReference type="InterPro" id="IPR036097">
    <property type="entry name" value="HisK_dim/P_sf"/>
</dbReference>
<evidence type="ECO:0000259" key="8">
    <source>
        <dbReference type="PROSITE" id="PS50110"/>
    </source>
</evidence>
<comment type="catalytic activity">
    <reaction evidence="1">
        <text>ATP + protein L-histidine = ADP + protein N-phospho-L-histidine.</text>
        <dbReference type="EC" id="2.7.13.3"/>
    </reaction>
</comment>
<dbReference type="SUPFAM" id="SSF55785">
    <property type="entry name" value="PYP-like sensor domain (PAS domain)"/>
    <property type="match status" value="1"/>
</dbReference>